<dbReference type="CDD" id="cd03801">
    <property type="entry name" value="GT4_PimA-like"/>
    <property type="match status" value="1"/>
</dbReference>
<keyword evidence="2" id="KW-1185">Reference proteome</keyword>
<dbReference type="Pfam" id="PF13692">
    <property type="entry name" value="Glyco_trans_1_4"/>
    <property type="match status" value="1"/>
</dbReference>
<dbReference type="Gene3D" id="3.40.50.2000">
    <property type="entry name" value="Glycogen Phosphorylase B"/>
    <property type="match status" value="2"/>
</dbReference>
<dbReference type="PANTHER" id="PTHR12526">
    <property type="entry name" value="GLYCOSYLTRANSFERASE"/>
    <property type="match status" value="1"/>
</dbReference>
<dbReference type="InParanoid" id="A0A330LB69"/>
<dbReference type="OrthoDB" id="9807209at2"/>
<organism evidence="1 2">
    <name type="scientific">Nitrospira lenta</name>
    <dbReference type="NCBI Taxonomy" id="1436998"/>
    <lineage>
        <taxon>Bacteria</taxon>
        <taxon>Pseudomonadati</taxon>
        <taxon>Nitrospirota</taxon>
        <taxon>Nitrospiria</taxon>
        <taxon>Nitrospirales</taxon>
        <taxon>Nitrospiraceae</taxon>
        <taxon>Nitrospira</taxon>
    </lineage>
</organism>
<dbReference type="GO" id="GO:0016757">
    <property type="term" value="F:glycosyltransferase activity"/>
    <property type="evidence" value="ECO:0007669"/>
    <property type="project" value="TreeGrafter"/>
</dbReference>
<dbReference type="PANTHER" id="PTHR12526:SF600">
    <property type="entry name" value="GLYCOSYL TRANSFERASE GROUP 1"/>
    <property type="match status" value="1"/>
</dbReference>
<protein>
    <submittedName>
        <fullName evidence="1">Putative Glycosyl transferase group 1</fullName>
    </submittedName>
</protein>
<keyword evidence="1" id="KW-0808">Transferase</keyword>
<accession>A0A330LB69</accession>
<dbReference type="EMBL" id="OUNR01000018">
    <property type="protein sequence ID" value="SPP66152.1"/>
    <property type="molecule type" value="Genomic_DNA"/>
</dbReference>
<sequence length="411" mass="46011">MKILVLAPDIPATSKMPGSPRLFNLCRELSRQHELYLLTYCSSGERHQSFLNDPTAAKVFSAIEVLADPPAMTWWGQQWHRLHLAASFETRFRFPEYYRAICSKVHEMYVRNRCDLIYVDLLPMGQYVDQGLAVPAMIDLHDSMTLMARRVLTTTRGWRGRLSIYSHLMRIQQLEGALGRKFDLVVTNSSVDEQVIREVSSASNAMTITNGVDMGYFAPDHSRVDADKLVFTGVMGYGPNEDAAVFFAREIFPRVRKERPNAEFWIVGSEPTDRVKELGAIAGIYVTGQVEDVRPYLSQASVFVCPLRYGTGVKNKLLAAMAMQKPIVATSLSIDGLDLADNREVLLADEPQIFAEKVVGLLADQEAVSRIAGNGLARVQNQYSWAAMGQALEKSIQTIMESRKARGRQAI</sequence>
<evidence type="ECO:0000313" key="1">
    <source>
        <dbReference type="EMBL" id="SPP66152.1"/>
    </source>
</evidence>
<proteinExistence type="predicted"/>
<dbReference type="RefSeq" id="WP_121990351.1">
    <property type="nucleotide sequence ID" value="NZ_OUNR01000018.1"/>
</dbReference>
<gene>
    <name evidence="1" type="ORF">NITLEN_50192</name>
</gene>
<dbReference type="SUPFAM" id="SSF53756">
    <property type="entry name" value="UDP-Glycosyltransferase/glycogen phosphorylase"/>
    <property type="match status" value="1"/>
</dbReference>
<name>A0A330LB69_9BACT</name>
<reference evidence="2" key="1">
    <citation type="submission" date="2018-04" db="EMBL/GenBank/DDBJ databases">
        <authorList>
            <person name="Lucker S."/>
            <person name="Sakoula D."/>
        </authorList>
    </citation>
    <scope>NUCLEOTIDE SEQUENCE [LARGE SCALE GENOMIC DNA]</scope>
</reference>
<dbReference type="Proteomes" id="UP000248168">
    <property type="component" value="Unassembled WGS sequence"/>
</dbReference>
<evidence type="ECO:0000313" key="2">
    <source>
        <dbReference type="Proteomes" id="UP000248168"/>
    </source>
</evidence>
<dbReference type="AlphaFoldDB" id="A0A330LB69"/>